<evidence type="ECO:0000313" key="1">
    <source>
        <dbReference type="EMBL" id="ESK40478.1"/>
    </source>
</evidence>
<accession>V2TCX0</accession>
<dbReference type="EMBL" id="AYER01000003">
    <property type="protein sequence ID" value="ESK40478.1"/>
    <property type="molecule type" value="Genomic_DNA"/>
</dbReference>
<dbReference type="AlphaFoldDB" id="V2TCX0"/>
<protein>
    <submittedName>
        <fullName evidence="1">Uncharacterized protein</fullName>
    </submittedName>
</protein>
<keyword evidence="2" id="KW-1185">Reference proteome</keyword>
<name>V2TCX0_9GAMM</name>
<dbReference type="HOGENOM" id="CLU_942086_0_0_6"/>
<dbReference type="Proteomes" id="UP000023785">
    <property type="component" value="Unassembled WGS sequence"/>
</dbReference>
<gene>
    <name evidence="1" type="ORF">P256_00931</name>
</gene>
<dbReference type="OrthoDB" id="362904at2"/>
<comment type="caution">
    <text evidence="1">The sequence shown here is derived from an EMBL/GenBank/DDBJ whole genome shotgun (WGS) entry which is preliminary data.</text>
</comment>
<dbReference type="PATRIC" id="fig|1392540.3.peg.902"/>
<proteinExistence type="predicted"/>
<evidence type="ECO:0000313" key="2">
    <source>
        <dbReference type="Proteomes" id="UP000023785"/>
    </source>
</evidence>
<dbReference type="RefSeq" id="WP_023272511.1">
    <property type="nucleotide sequence ID" value="NZ_KI530712.1"/>
</dbReference>
<reference evidence="1 2" key="1">
    <citation type="submission" date="2013-10" db="EMBL/GenBank/DDBJ databases">
        <title>The Genome Sequence of Acinetobacter nectaris CIP 110549.</title>
        <authorList>
            <consortium name="The Broad Institute Genomics Platform"/>
            <consortium name="The Broad Institute Genome Sequencing Center for Infectious Disease"/>
            <person name="Cerqueira G."/>
            <person name="Feldgarden M."/>
            <person name="Courvalin P."/>
            <person name="Grillot-Courvalin C."/>
            <person name="Clermont D."/>
            <person name="Rocha E."/>
            <person name="Yoon E.-J."/>
            <person name="Nemec A."/>
            <person name="Young S.K."/>
            <person name="Zeng Q."/>
            <person name="Gargeya S."/>
            <person name="Fitzgerald M."/>
            <person name="Abouelleil A."/>
            <person name="Alvarado L."/>
            <person name="Berlin A.M."/>
            <person name="Chapman S.B."/>
            <person name="Gainer-Dewar J."/>
            <person name="Goldberg J."/>
            <person name="Gnerre S."/>
            <person name="Griggs A."/>
            <person name="Gujja S."/>
            <person name="Hansen M."/>
            <person name="Howarth C."/>
            <person name="Imamovic A."/>
            <person name="Ireland A."/>
            <person name="Larimer J."/>
            <person name="McCowan C."/>
            <person name="Murphy C."/>
            <person name="Pearson M."/>
            <person name="Poon T.W."/>
            <person name="Priest M."/>
            <person name="Roberts A."/>
            <person name="Saif S."/>
            <person name="Shea T."/>
            <person name="Sykes S."/>
            <person name="Wortman J."/>
            <person name="Nusbaum C."/>
            <person name="Birren B."/>
        </authorList>
    </citation>
    <scope>NUCLEOTIDE SEQUENCE [LARGE SCALE GENOMIC DNA]</scope>
    <source>
        <strain evidence="1 2">CIP 110549</strain>
    </source>
</reference>
<sequence>MKYTIYDRKDNYDQVIESKLIHYLQANKIEHLNYASSYFVLTFQMDKMIGLGIRYINNFHPNSYYFYIDVLGSFQRRNVGSTILGLLEKNMPFIAPFQCLINAENRVANHFLLRHQFSLVRKTYDVEIEQAPVETSSRITRKLNELSLGELSEVKRLFYLNYLHYHKSVNPLNSKLDQNTFFKSIEKTIDLKRSEVLYDFVSNSLAEQKKIVSYILVGESTEQSIEVAYIGGEFESNIQYYLGFFCSVLNTLLTEYQILYLESDTTDFYMSSLVKHLNVNPLGQYNTYIKSFDEA</sequence>
<organism evidence="1 2">
    <name type="scientific">Acinetobacter nectaris CIP 110549</name>
    <dbReference type="NCBI Taxonomy" id="1392540"/>
    <lineage>
        <taxon>Bacteria</taxon>
        <taxon>Pseudomonadati</taxon>
        <taxon>Pseudomonadota</taxon>
        <taxon>Gammaproteobacteria</taxon>
        <taxon>Moraxellales</taxon>
        <taxon>Moraxellaceae</taxon>
        <taxon>Acinetobacter</taxon>
    </lineage>
</organism>
<dbReference type="STRING" id="1392540.P256_00931"/>